<dbReference type="PANTHER" id="PTHR33121:SF79">
    <property type="entry name" value="CYCLIC DI-GMP PHOSPHODIESTERASE PDED-RELATED"/>
    <property type="match status" value="1"/>
</dbReference>
<gene>
    <name evidence="5" type="ordered locus">BAV1789</name>
</gene>
<dbReference type="SMART" id="SM00267">
    <property type="entry name" value="GGDEF"/>
    <property type="match status" value="1"/>
</dbReference>
<organism evidence="5 6">
    <name type="scientific">Bordetella avium (strain 197N)</name>
    <dbReference type="NCBI Taxonomy" id="360910"/>
    <lineage>
        <taxon>Bacteria</taxon>
        <taxon>Pseudomonadati</taxon>
        <taxon>Pseudomonadota</taxon>
        <taxon>Betaproteobacteria</taxon>
        <taxon>Burkholderiales</taxon>
        <taxon>Alcaligenaceae</taxon>
        <taxon>Bordetella</taxon>
    </lineage>
</organism>
<name>Q2L0X8_BORA1</name>
<accession>Q2L0X8</accession>
<keyword evidence="6" id="KW-1185">Reference proteome</keyword>
<feature type="transmembrane region" description="Helical" evidence="1">
    <location>
        <begin position="16"/>
        <end position="37"/>
    </location>
</feature>
<evidence type="ECO:0000313" key="5">
    <source>
        <dbReference type="EMBL" id="CAJ49397.1"/>
    </source>
</evidence>
<dbReference type="AlphaFoldDB" id="Q2L0X8"/>
<reference evidence="5 6" key="1">
    <citation type="journal article" date="2006" name="J. Bacteriol.">
        <title>Comparison of the genome sequence of the poultry pathogen Bordetella avium with those of B. bronchiseptica, B. pertussis, and B. parapertussis reveals extensive diversity in surface structures associated with host interaction.</title>
        <authorList>
            <person name="Sebaihia M."/>
            <person name="Preston A."/>
            <person name="Maskell D.J."/>
            <person name="Kuzmiak H."/>
            <person name="Connell T.D."/>
            <person name="King N.D."/>
            <person name="Orndorff P.E."/>
            <person name="Miyamoto D.M."/>
            <person name="Thomson N.R."/>
            <person name="Harris D."/>
            <person name="Goble A."/>
            <person name="Lord A."/>
            <person name="Murphy L."/>
            <person name="Quail M.A."/>
            <person name="Rutter S."/>
            <person name="Squares R."/>
            <person name="Squares S."/>
            <person name="Woodward J."/>
            <person name="Parkhill J."/>
            <person name="Temple L.M."/>
        </authorList>
    </citation>
    <scope>NUCLEOTIDE SEQUENCE [LARGE SCALE GENOMIC DNA]</scope>
    <source>
        <strain evidence="5 6">197N</strain>
    </source>
</reference>
<dbReference type="InterPro" id="IPR050706">
    <property type="entry name" value="Cyclic-di-GMP_PDE-like"/>
</dbReference>
<evidence type="ECO:0000259" key="3">
    <source>
        <dbReference type="PROSITE" id="PS50887"/>
    </source>
</evidence>
<dbReference type="GO" id="GO:0016020">
    <property type="term" value="C:membrane"/>
    <property type="evidence" value="ECO:0007669"/>
    <property type="project" value="UniProtKB-UniRule"/>
</dbReference>
<dbReference type="HOGENOM" id="CLU_000445_70_49_4"/>
<dbReference type="NCBIfam" id="TIGR00254">
    <property type="entry name" value="GGDEF"/>
    <property type="match status" value="1"/>
</dbReference>
<feature type="domain" description="MHYT" evidence="4">
    <location>
        <begin position="13"/>
        <end position="204"/>
    </location>
</feature>
<evidence type="ECO:0000259" key="2">
    <source>
        <dbReference type="PROSITE" id="PS50883"/>
    </source>
</evidence>
<dbReference type="SMART" id="SM00052">
    <property type="entry name" value="EAL"/>
    <property type="match status" value="1"/>
</dbReference>
<dbReference type="Gene3D" id="3.20.20.450">
    <property type="entry name" value="EAL domain"/>
    <property type="match status" value="1"/>
</dbReference>
<proteinExistence type="predicted"/>
<dbReference type="Pfam" id="PF03707">
    <property type="entry name" value="MHYT"/>
    <property type="match status" value="1"/>
</dbReference>
<dbReference type="InterPro" id="IPR000160">
    <property type="entry name" value="GGDEF_dom"/>
</dbReference>
<keyword evidence="1" id="KW-0812">Transmembrane</keyword>
<dbReference type="SUPFAM" id="SSF141868">
    <property type="entry name" value="EAL domain-like"/>
    <property type="match status" value="1"/>
</dbReference>
<evidence type="ECO:0000259" key="4">
    <source>
        <dbReference type="PROSITE" id="PS50924"/>
    </source>
</evidence>
<feature type="transmembrane region" description="Helical" evidence="1">
    <location>
        <begin position="115"/>
        <end position="132"/>
    </location>
</feature>
<sequence length="691" mass="74153">MIGAFKAMSQIGSQSVLVLLSFVLAVLASYTVLHIAARVGVRRDGVGSSWFWAGAGIAGLGLWATHFIGMLAFGLPLPRGYANLITLISLLFAIAFSALAIWLMARPGLALWERGLGAIMVGAGLTIMPYIGMEAVRPSAAADLVWALVVLSFTAGIGTAGLFIYCGDRLRELPATVPSFWQALLLGLGLSIMYYSGTVSTMPPSLRPEALTVSGEALTLALVVLTAALSLGAIRLSASYAKSMAQTTALKLSLREAQEQLSYLSAYDSVTGVPKRHIFDEQLATTIAQGRAEGRKLALLVIDVDAFRAVNEAFGHQVGDEVLKQTAQRLQSVCGPNDQLARLGGDVFVVAAVLPPSLSTTAVAASYLASLREPLYVGGQELRLSASMGIALYPQDGLDPPTLIAKAEAAKAHAKQLGRERSACFTPRMNMASDRPVRVLEQLRSAIDKDELRLFYQAKIDAATGKRVGVEALLRWQNKALGYVAPDEFIPVADQNHMILPLQVWMLDEVCRQLADWDKVDAAIPTVAINIPEVQFQQPHLADSLAIVLKRHNLQANRLILEVAETTAMKHAAQSVKIMQRLHAMGIGLSIGDFGTGYSSLPYLRRFPASELKIDRSLIHGLGTASGETSVVTAILAMARALRLTVVAEGVETEAQRQKLTELGCDVLQGYLVGRPAPAWTFEPQVARLAS</sequence>
<dbReference type="SUPFAM" id="SSF55073">
    <property type="entry name" value="Nucleotide cyclase"/>
    <property type="match status" value="1"/>
</dbReference>
<feature type="transmembrane region" description="Helical" evidence="1">
    <location>
        <begin position="144"/>
        <end position="167"/>
    </location>
</feature>
<feature type="transmembrane region" description="Helical" evidence="1">
    <location>
        <begin position="217"/>
        <end position="236"/>
    </location>
</feature>
<dbReference type="PROSITE" id="PS50883">
    <property type="entry name" value="EAL"/>
    <property type="match status" value="1"/>
</dbReference>
<dbReference type="PROSITE" id="PS50887">
    <property type="entry name" value="GGDEF"/>
    <property type="match status" value="1"/>
</dbReference>
<dbReference type="Proteomes" id="UP000001977">
    <property type="component" value="Chromosome"/>
</dbReference>
<protein>
    <submittedName>
        <fullName evidence="5">Signaling protein</fullName>
    </submittedName>
</protein>
<dbReference type="CDD" id="cd01948">
    <property type="entry name" value="EAL"/>
    <property type="match status" value="1"/>
</dbReference>
<dbReference type="PROSITE" id="PS50924">
    <property type="entry name" value="MHYT"/>
    <property type="match status" value="1"/>
</dbReference>
<dbReference type="Pfam" id="PF00990">
    <property type="entry name" value="GGDEF"/>
    <property type="match status" value="1"/>
</dbReference>
<dbReference type="Pfam" id="PF00563">
    <property type="entry name" value="EAL"/>
    <property type="match status" value="1"/>
</dbReference>
<dbReference type="InterPro" id="IPR029787">
    <property type="entry name" value="Nucleotide_cyclase"/>
</dbReference>
<dbReference type="PANTHER" id="PTHR33121">
    <property type="entry name" value="CYCLIC DI-GMP PHOSPHODIESTERASE PDEF"/>
    <property type="match status" value="1"/>
</dbReference>
<dbReference type="STRING" id="360910.BAV1789"/>
<evidence type="ECO:0000256" key="1">
    <source>
        <dbReference type="PROSITE-ProRule" id="PRU00244"/>
    </source>
</evidence>
<feature type="transmembrane region" description="Helical" evidence="1">
    <location>
        <begin position="179"/>
        <end position="197"/>
    </location>
</feature>
<keyword evidence="1" id="KW-0472">Membrane</keyword>
<dbReference type="KEGG" id="bav:BAV1789"/>
<dbReference type="InterPro" id="IPR043128">
    <property type="entry name" value="Rev_trsase/Diguanyl_cyclase"/>
</dbReference>
<dbReference type="InterPro" id="IPR001633">
    <property type="entry name" value="EAL_dom"/>
</dbReference>
<dbReference type="CDD" id="cd01949">
    <property type="entry name" value="GGDEF"/>
    <property type="match status" value="1"/>
</dbReference>
<feature type="domain" description="GGDEF" evidence="3">
    <location>
        <begin position="295"/>
        <end position="427"/>
    </location>
</feature>
<dbReference type="InterPro" id="IPR005330">
    <property type="entry name" value="MHYT_dom"/>
</dbReference>
<evidence type="ECO:0000313" key="6">
    <source>
        <dbReference type="Proteomes" id="UP000001977"/>
    </source>
</evidence>
<dbReference type="GO" id="GO:0071111">
    <property type="term" value="F:cyclic-guanylate-specific phosphodiesterase activity"/>
    <property type="evidence" value="ECO:0007669"/>
    <property type="project" value="InterPro"/>
</dbReference>
<feature type="domain" description="EAL" evidence="2">
    <location>
        <begin position="436"/>
        <end position="690"/>
    </location>
</feature>
<dbReference type="Gene3D" id="3.30.70.270">
    <property type="match status" value="1"/>
</dbReference>
<feature type="transmembrane region" description="Helical" evidence="1">
    <location>
        <begin position="49"/>
        <end position="75"/>
    </location>
</feature>
<dbReference type="EMBL" id="AM167904">
    <property type="protein sequence ID" value="CAJ49397.1"/>
    <property type="molecule type" value="Genomic_DNA"/>
</dbReference>
<keyword evidence="1" id="KW-1133">Transmembrane helix</keyword>
<dbReference type="eggNOG" id="COG5001">
    <property type="taxonomic scope" value="Bacteria"/>
</dbReference>
<dbReference type="InterPro" id="IPR035919">
    <property type="entry name" value="EAL_sf"/>
</dbReference>
<feature type="transmembrane region" description="Helical" evidence="1">
    <location>
        <begin position="81"/>
        <end position="103"/>
    </location>
</feature>